<evidence type="ECO:0000256" key="1">
    <source>
        <dbReference type="SAM" id="MobiDB-lite"/>
    </source>
</evidence>
<dbReference type="EnsemblMetazoa" id="Aqu2.1.19501_001">
    <property type="protein sequence ID" value="Aqu2.1.19501_001"/>
    <property type="gene ID" value="Aqu2.1.19501"/>
</dbReference>
<name>A0A1X7TWE1_AMPQE</name>
<dbReference type="InParanoid" id="A0A1X7TWE1"/>
<proteinExistence type="predicted"/>
<protein>
    <submittedName>
        <fullName evidence="2">Uncharacterized protein</fullName>
    </submittedName>
</protein>
<feature type="compositionally biased region" description="Gly residues" evidence="1">
    <location>
        <begin position="46"/>
        <end position="55"/>
    </location>
</feature>
<organism evidence="2">
    <name type="scientific">Amphimedon queenslandica</name>
    <name type="common">Sponge</name>
    <dbReference type="NCBI Taxonomy" id="400682"/>
    <lineage>
        <taxon>Eukaryota</taxon>
        <taxon>Metazoa</taxon>
        <taxon>Porifera</taxon>
        <taxon>Demospongiae</taxon>
        <taxon>Heteroscleromorpha</taxon>
        <taxon>Haplosclerida</taxon>
        <taxon>Niphatidae</taxon>
        <taxon>Amphimedon</taxon>
    </lineage>
</organism>
<accession>A0A1X7TWE1</accession>
<evidence type="ECO:0000313" key="2">
    <source>
        <dbReference type="EnsemblMetazoa" id="Aqu2.1.19501_001"/>
    </source>
</evidence>
<reference evidence="2" key="1">
    <citation type="submission" date="2017-05" db="UniProtKB">
        <authorList>
            <consortium name="EnsemblMetazoa"/>
        </authorList>
    </citation>
    <scope>IDENTIFICATION</scope>
</reference>
<sequence length="72" mass="7193">MFRQSPGSDSSADGLTPNYFKVSASADDLISGGEDRNSIHSFGSNHSGGGGGGGAKINFELSAAANTQSTVV</sequence>
<feature type="region of interest" description="Disordered" evidence="1">
    <location>
        <begin position="32"/>
        <end position="57"/>
    </location>
</feature>
<dbReference type="AlphaFoldDB" id="A0A1X7TWE1"/>